<dbReference type="OrthoDB" id="5149787at2"/>
<keyword evidence="1" id="KW-0812">Transmembrane</keyword>
<evidence type="ECO:0000313" key="2">
    <source>
        <dbReference type="EMBL" id="TCN75582.1"/>
    </source>
</evidence>
<keyword evidence="1" id="KW-0472">Membrane</keyword>
<keyword evidence="3" id="KW-1185">Reference proteome</keyword>
<keyword evidence="1" id="KW-1133">Transmembrane helix</keyword>
<dbReference type="NCBIfam" id="NF033915">
    <property type="entry name" value="antiphage_ZorA_2"/>
    <property type="match status" value="1"/>
</dbReference>
<evidence type="ECO:0008006" key="4">
    <source>
        <dbReference type="Google" id="ProtNLM"/>
    </source>
</evidence>
<protein>
    <recommendedName>
        <fullName evidence="4">MotA/TolQ/ExbB proton channel family protein</fullName>
    </recommendedName>
</protein>
<evidence type="ECO:0000313" key="3">
    <source>
        <dbReference type="Proteomes" id="UP000294832"/>
    </source>
</evidence>
<sequence>MLELLSHLWPHFSQMLSGNPVGISAWFWSVTFIIFSISFFFLCQHYFHFLRRNKALRSLVDGQKKDELALMRRDTLNKAQELRVDNVGYIWREFDESLVMSTDQKRLYNTLDAEHFFNASTIATGLTASRLLAATPSFLVAIGVLGTFVGLTVGLEGLVGSTSEIETLKGGINKLISGAAVAFMTSVWGVFFSLLLNLSEKLFERSALVKIKKLQNDIDFLYPRLPAEQSLVQIAENSKESKEALQELHERIGDRLQESISGMSEAMQNALTDTLNNIMGPAIQTLIHSTSQQSTQVMDSLVSNFMEGMNSAGKAQGELMEKAAVEVNSAVSSMGERLDQLFRKLTDQQANTIEAQAEQSRHFQDQFKQLSNSAEERQEQIENRFSKMMGDLGLQHERQQTALIEQQNGMLESLSTASQKQIDSMAAAIEKQQGTLQHTVGDLLTSISQQGSQAEQREQTRQSRFQEQLDAVALQQQELLTALAHSITAGQEQSRQLAEQQAYG</sequence>
<dbReference type="RefSeq" id="WP_133040736.1">
    <property type="nucleotide sequence ID" value="NZ_SLWF01000072.1"/>
</dbReference>
<proteinExistence type="predicted"/>
<name>A0A4R2EZI2_9GAMM</name>
<feature type="transmembrane region" description="Helical" evidence="1">
    <location>
        <begin position="131"/>
        <end position="155"/>
    </location>
</feature>
<dbReference type="Proteomes" id="UP000294832">
    <property type="component" value="Unassembled WGS sequence"/>
</dbReference>
<accession>A0A4R2EZI2</accession>
<reference evidence="2 3" key="1">
    <citation type="submission" date="2019-03" db="EMBL/GenBank/DDBJ databases">
        <title>Freshwater and sediment microbial communities from various areas in North America, analyzing microbe dynamics in response to fracking.</title>
        <authorList>
            <person name="Lamendella R."/>
        </authorList>
    </citation>
    <scope>NUCLEOTIDE SEQUENCE [LARGE SCALE GENOMIC DNA]</scope>
    <source>
        <strain evidence="2 3">74A</strain>
    </source>
</reference>
<evidence type="ECO:0000256" key="1">
    <source>
        <dbReference type="SAM" id="Phobius"/>
    </source>
</evidence>
<comment type="caution">
    <text evidence="2">The sequence shown here is derived from an EMBL/GenBank/DDBJ whole genome shotgun (WGS) entry which is preliminary data.</text>
</comment>
<feature type="transmembrane region" description="Helical" evidence="1">
    <location>
        <begin position="25"/>
        <end position="47"/>
    </location>
</feature>
<dbReference type="AlphaFoldDB" id="A0A4R2EZI2"/>
<organism evidence="2 3">
    <name type="scientific">Shewanella fodinae</name>
    <dbReference type="NCBI Taxonomy" id="552357"/>
    <lineage>
        <taxon>Bacteria</taxon>
        <taxon>Pseudomonadati</taxon>
        <taxon>Pseudomonadota</taxon>
        <taxon>Gammaproteobacteria</taxon>
        <taxon>Alteromonadales</taxon>
        <taxon>Shewanellaceae</taxon>
        <taxon>Shewanella</taxon>
    </lineage>
</organism>
<feature type="transmembrane region" description="Helical" evidence="1">
    <location>
        <begin position="175"/>
        <end position="196"/>
    </location>
</feature>
<dbReference type="EMBL" id="SLWF01000072">
    <property type="protein sequence ID" value="TCN75582.1"/>
    <property type="molecule type" value="Genomic_DNA"/>
</dbReference>
<gene>
    <name evidence="2" type="ORF">EDC91_1721</name>
</gene>